<reference evidence="1" key="1">
    <citation type="submission" date="2021-01" db="EMBL/GenBank/DDBJ databases">
        <authorList>
            <person name="Kaushik A."/>
        </authorList>
    </citation>
    <scope>NUCLEOTIDE SEQUENCE</scope>
    <source>
        <strain evidence="1">AG2-2IIIB</strain>
    </source>
</reference>
<evidence type="ECO:0000313" key="1">
    <source>
        <dbReference type="EMBL" id="CAE6522361.1"/>
    </source>
</evidence>
<dbReference type="InterPro" id="IPR035992">
    <property type="entry name" value="Ricin_B-like_lectins"/>
</dbReference>
<dbReference type="SUPFAM" id="SSF50370">
    <property type="entry name" value="Ricin B-like lectins"/>
    <property type="match status" value="1"/>
</dbReference>
<accession>A0A8H3HMD2</accession>
<dbReference type="EMBL" id="CAJMWT010007071">
    <property type="protein sequence ID" value="CAE6522361.1"/>
    <property type="molecule type" value="Genomic_DNA"/>
</dbReference>
<gene>
    <name evidence="1" type="ORF">RDB_LOCUS167339</name>
</gene>
<dbReference type="Gene3D" id="2.80.10.50">
    <property type="match status" value="1"/>
</dbReference>
<organism evidence="1 2">
    <name type="scientific">Rhizoctonia solani</name>
    <dbReference type="NCBI Taxonomy" id="456999"/>
    <lineage>
        <taxon>Eukaryota</taxon>
        <taxon>Fungi</taxon>
        <taxon>Dikarya</taxon>
        <taxon>Basidiomycota</taxon>
        <taxon>Agaricomycotina</taxon>
        <taxon>Agaricomycetes</taxon>
        <taxon>Cantharellales</taxon>
        <taxon>Ceratobasidiaceae</taxon>
        <taxon>Rhizoctonia</taxon>
    </lineage>
</organism>
<dbReference type="Proteomes" id="UP000663843">
    <property type="component" value="Unassembled WGS sequence"/>
</dbReference>
<dbReference type="AlphaFoldDB" id="A0A8H3HMD2"/>
<name>A0A8H3HMD2_9AGAM</name>
<proteinExistence type="predicted"/>
<sequence>MSLPDGIYKIFTINNYRLAFYGYEHVQVNDSSNVTVEIKNETGGQRIRFNDKSVNPSTSDWFGYSTNLQSDNRVIQASEKQGLTGDNLLWAITPAGGLFHIKIWNADFAWTVPENAGNSSDIFLEPSRGSPGQQWQIVPA</sequence>
<protein>
    <submittedName>
        <fullName evidence="1">Uncharacterized protein</fullName>
    </submittedName>
</protein>
<comment type="caution">
    <text evidence="1">The sequence shown here is derived from an EMBL/GenBank/DDBJ whole genome shotgun (WGS) entry which is preliminary data.</text>
</comment>
<evidence type="ECO:0000313" key="2">
    <source>
        <dbReference type="Proteomes" id="UP000663843"/>
    </source>
</evidence>